<reference evidence="2" key="1">
    <citation type="submission" date="2021-05" db="EMBL/GenBank/DDBJ databases">
        <authorList>
            <person name="Alioto T."/>
            <person name="Alioto T."/>
            <person name="Gomez Garrido J."/>
        </authorList>
    </citation>
    <scope>NUCLEOTIDE SEQUENCE</scope>
</reference>
<name>A0A8D8XFA2_9HEMI</name>
<organism evidence="2">
    <name type="scientific">Cacopsylla melanoneura</name>
    <dbReference type="NCBI Taxonomy" id="428564"/>
    <lineage>
        <taxon>Eukaryota</taxon>
        <taxon>Metazoa</taxon>
        <taxon>Ecdysozoa</taxon>
        <taxon>Arthropoda</taxon>
        <taxon>Hexapoda</taxon>
        <taxon>Insecta</taxon>
        <taxon>Pterygota</taxon>
        <taxon>Neoptera</taxon>
        <taxon>Paraneoptera</taxon>
        <taxon>Hemiptera</taxon>
        <taxon>Sternorrhyncha</taxon>
        <taxon>Psylloidea</taxon>
        <taxon>Psyllidae</taxon>
        <taxon>Psyllinae</taxon>
        <taxon>Cacopsylla</taxon>
    </lineage>
</organism>
<evidence type="ECO:0008006" key="3">
    <source>
        <dbReference type="Google" id="ProtNLM"/>
    </source>
</evidence>
<dbReference type="AlphaFoldDB" id="A0A8D8XFA2"/>
<evidence type="ECO:0000256" key="1">
    <source>
        <dbReference type="SAM" id="SignalP"/>
    </source>
</evidence>
<accession>A0A8D8XFA2</accession>
<dbReference type="EMBL" id="HBUF01320716">
    <property type="protein sequence ID" value="CAG6694892.1"/>
    <property type="molecule type" value="Transcribed_RNA"/>
</dbReference>
<sequence>MVRYGLFVLLLLLVEPAARTGRSKRHTGHGVVAATSHGGRVDMMLAHGGTAAHQMAAGGGRRAQMMRVRERGAGLNDGIAGRGRRRRMRDLMLLYLHYGGIIRGHGLTLHHTDVLDVRATEQDEVVDLGLSGNGALCLPVFRTKGPHIGESYCTFCRVHSIQFAFVTNVSF</sequence>
<proteinExistence type="predicted"/>
<dbReference type="EMBL" id="HBUF01320717">
    <property type="protein sequence ID" value="CAG6694895.1"/>
    <property type="molecule type" value="Transcribed_RNA"/>
</dbReference>
<protein>
    <recommendedName>
        <fullName evidence="3">Secreted protein</fullName>
    </recommendedName>
</protein>
<feature type="chain" id="PRO_5036428863" description="Secreted protein" evidence="1">
    <location>
        <begin position="21"/>
        <end position="171"/>
    </location>
</feature>
<evidence type="ECO:0000313" key="2">
    <source>
        <dbReference type="EMBL" id="CAG6694892.1"/>
    </source>
</evidence>
<feature type="signal peptide" evidence="1">
    <location>
        <begin position="1"/>
        <end position="20"/>
    </location>
</feature>
<dbReference type="EMBL" id="HBUF01320715">
    <property type="protein sequence ID" value="CAG6694889.1"/>
    <property type="molecule type" value="Transcribed_RNA"/>
</dbReference>
<keyword evidence="1" id="KW-0732">Signal</keyword>